<organism evidence="4 5">
    <name type="scientific">Champsocephalus gunnari</name>
    <name type="common">Mackerel icefish</name>
    <dbReference type="NCBI Taxonomy" id="52237"/>
    <lineage>
        <taxon>Eukaryota</taxon>
        <taxon>Metazoa</taxon>
        <taxon>Chordata</taxon>
        <taxon>Craniata</taxon>
        <taxon>Vertebrata</taxon>
        <taxon>Euteleostomi</taxon>
        <taxon>Actinopterygii</taxon>
        <taxon>Neopterygii</taxon>
        <taxon>Teleostei</taxon>
        <taxon>Neoteleostei</taxon>
        <taxon>Acanthomorphata</taxon>
        <taxon>Eupercaria</taxon>
        <taxon>Perciformes</taxon>
        <taxon>Notothenioidei</taxon>
        <taxon>Channichthyidae</taxon>
        <taxon>Champsocephalus</taxon>
    </lineage>
</organism>
<dbReference type="SUPFAM" id="SSF56349">
    <property type="entry name" value="DNA breaking-rejoining enzymes"/>
    <property type="match status" value="1"/>
</dbReference>
<dbReference type="EMBL" id="JAURVH010001522">
    <property type="protein sequence ID" value="KAK5922652.1"/>
    <property type="molecule type" value="Genomic_DNA"/>
</dbReference>
<dbReference type="InterPro" id="IPR010998">
    <property type="entry name" value="Integrase_recombinase_N"/>
</dbReference>
<feature type="compositionally biased region" description="Basic and acidic residues" evidence="3">
    <location>
        <begin position="24"/>
        <end position="48"/>
    </location>
</feature>
<dbReference type="Gene3D" id="1.10.150.130">
    <property type="match status" value="1"/>
</dbReference>
<evidence type="ECO:0000256" key="3">
    <source>
        <dbReference type="SAM" id="MobiDB-lite"/>
    </source>
</evidence>
<feature type="region of interest" description="Disordered" evidence="3">
    <location>
        <begin position="1"/>
        <end position="127"/>
    </location>
</feature>
<gene>
    <name evidence="4" type="ORF">CgunFtcFv8_019894</name>
</gene>
<accession>A0AAN8DHY9</accession>
<keyword evidence="2" id="KW-0233">DNA recombination</keyword>
<feature type="compositionally biased region" description="Basic and acidic residues" evidence="3">
    <location>
        <begin position="80"/>
        <end position="90"/>
    </location>
</feature>
<dbReference type="Gene3D" id="1.10.443.10">
    <property type="entry name" value="Intergrase catalytic core"/>
    <property type="match status" value="1"/>
</dbReference>
<feature type="compositionally biased region" description="Polar residues" evidence="3">
    <location>
        <begin position="100"/>
        <end position="126"/>
    </location>
</feature>
<dbReference type="GO" id="GO:0015074">
    <property type="term" value="P:DNA integration"/>
    <property type="evidence" value="ECO:0007669"/>
    <property type="project" value="InterPro"/>
</dbReference>
<dbReference type="PANTHER" id="PTHR35617">
    <property type="entry name" value="PHAGE_INTEGRASE DOMAIN-CONTAINING PROTEIN"/>
    <property type="match status" value="1"/>
</dbReference>
<evidence type="ECO:0000313" key="4">
    <source>
        <dbReference type="EMBL" id="KAK5922652.1"/>
    </source>
</evidence>
<dbReference type="InterPro" id="IPR011010">
    <property type="entry name" value="DNA_brk_join_enz"/>
</dbReference>
<evidence type="ECO:0008006" key="6">
    <source>
        <dbReference type="Google" id="ProtNLM"/>
    </source>
</evidence>
<dbReference type="SUPFAM" id="SSF47823">
    <property type="entry name" value="lambda integrase-like, N-terminal domain"/>
    <property type="match status" value="1"/>
</dbReference>
<dbReference type="PANTHER" id="PTHR35617:SF3">
    <property type="entry name" value="CORE-BINDING (CB) DOMAIN-CONTAINING PROTEIN"/>
    <property type="match status" value="1"/>
</dbReference>
<proteinExistence type="predicted"/>
<evidence type="ECO:0000256" key="1">
    <source>
        <dbReference type="ARBA" id="ARBA00023125"/>
    </source>
</evidence>
<feature type="region of interest" description="Disordered" evidence="3">
    <location>
        <begin position="193"/>
        <end position="228"/>
    </location>
</feature>
<dbReference type="AlphaFoldDB" id="A0AAN8DHY9"/>
<sequence>MRSGTTPDFSSAGRAYGCSPFTEGGHHGRRSDGLTGDLRRLPGERSLEQRLPAGTRKLPGAFSGVPHPKMLPALSQRTSCPREDRQHDIVDEPPGEFTLSPVTTGTQTDPLERQTSPLSENDTSTGCYAPRDRITVKRCTTLFRLDSSSKDRESAVGALRRSRVKSVRKGRKCSMTAVLFNARFKRTVRRGRTRTRLTSGSSVHVPTPGSVPLNSGQSERATPHTYSDVSTLARNIRAGGDISAVVRAAVAAPTTQGQIVSGGEGDPSPTPRARGTMGLTREWYNLNTVGLPQKVINTIQSARASSTRSLYDCKWRVFEEWCLQEGHISFQCPVGVILSFLQDLIDKHRAFSTIKVYLAAIAACHVGFEGKTASQHPLVCRFMKGARRLLPVSRSLVPLWDLAVVLNGLKMTPFEPLEGADMKHLSLKTVLLLALASAKRVSDIHALSVHPSCTQFAPGQTRVLLKPNPAFTPKVVGSCTPIDIEVFPPQLVSSGEQQQDLLCPVRALHTYMDRSKELRLNDQLFVSWAKPHKGKPVTKQRLSHWIVEAIALAYTSQNLQAPMGLRAHSTRGLATSWALFKGVSIQDICAAASWSSPLTFVRFYRLDVSAPSVARAVLGTLLSRDSTC</sequence>
<feature type="compositionally biased region" description="Polar residues" evidence="3">
    <location>
        <begin position="212"/>
        <end position="228"/>
    </location>
</feature>
<protein>
    <recommendedName>
        <fullName evidence="6">Tyr recombinase domain-containing protein</fullName>
    </recommendedName>
</protein>
<evidence type="ECO:0000313" key="5">
    <source>
        <dbReference type="Proteomes" id="UP001331515"/>
    </source>
</evidence>
<dbReference type="Proteomes" id="UP001331515">
    <property type="component" value="Unassembled WGS sequence"/>
</dbReference>
<comment type="caution">
    <text evidence="4">The sequence shown here is derived from an EMBL/GenBank/DDBJ whole genome shotgun (WGS) entry which is preliminary data.</text>
</comment>
<name>A0AAN8DHY9_CHAGU</name>
<keyword evidence="5" id="KW-1185">Reference proteome</keyword>
<keyword evidence="1" id="KW-0238">DNA-binding</keyword>
<dbReference type="InterPro" id="IPR013762">
    <property type="entry name" value="Integrase-like_cat_sf"/>
</dbReference>
<dbReference type="GO" id="GO:0006310">
    <property type="term" value="P:DNA recombination"/>
    <property type="evidence" value="ECO:0007669"/>
    <property type="project" value="UniProtKB-KW"/>
</dbReference>
<evidence type="ECO:0000256" key="2">
    <source>
        <dbReference type="ARBA" id="ARBA00023172"/>
    </source>
</evidence>
<dbReference type="GO" id="GO:0003677">
    <property type="term" value="F:DNA binding"/>
    <property type="evidence" value="ECO:0007669"/>
    <property type="project" value="UniProtKB-KW"/>
</dbReference>
<reference evidence="4 5" key="1">
    <citation type="journal article" date="2023" name="Mol. Biol. Evol.">
        <title>Genomics of Secondarily Temperate Adaptation in the Only Non-Antarctic Icefish.</title>
        <authorList>
            <person name="Rivera-Colon A.G."/>
            <person name="Rayamajhi N."/>
            <person name="Minhas B.F."/>
            <person name="Madrigal G."/>
            <person name="Bilyk K.T."/>
            <person name="Yoon V."/>
            <person name="Hune M."/>
            <person name="Gregory S."/>
            <person name="Cheng C.H.C."/>
            <person name="Catchen J.M."/>
        </authorList>
    </citation>
    <scope>NUCLEOTIDE SEQUENCE [LARGE SCALE GENOMIC DNA]</scope>
    <source>
        <tissue evidence="4">White muscle</tissue>
    </source>
</reference>